<evidence type="ECO:0000313" key="5">
    <source>
        <dbReference type="EMBL" id="RMO87412.1"/>
    </source>
</evidence>
<comment type="caution">
    <text evidence="5">The sequence shown here is derived from an EMBL/GenBank/DDBJ whole genome shotgun (WGS) entry which is preliminary data.</text>
</comment>
<dbReference type="InterPro" id="IPR006473">
    <property type="entry name" value="Peptidase_C58_Yopt"/>
</dbReference>
<evidence type="ECO:0000256" key="2">
    <source>
        <dbReference type="ARBA" id="ARBA00022801"/>
    </source>
</evidence>
<keyword evidence="3" id="KW-0788">Thiol protease</keyword>
<feature type="domain" description="Peptidase C58 YopT-type" evidence="4">
    <location>
        <begin position="81"/>
        <end position="254"/>
    </location>
</feature>
<dbReference type="GO" id="GO:0004197">
    <property type="term" value="F:cysteine-type endopeptidase activity"/>
    <property type="evidence" value="ECO:0007669"/>
    <property type="project" value="InterPro"/>
</dbReference>
<accession>A0A3M3YXZ4</accession>
<dbReference type="EMBL" id="RBQB01000200">
    <property type="protein sequence ID" value="RMO87412.1"/>
    <property type="molecule type" value="Genomic_DNA"/>
</dbReference>
<gene>
    <name evidence="5" type="ORF">ALQ33_200197</name>
</gene>
<evidence type="ECO:0000256" key="3">
    <source>
        <dbReference type="ARBA" id="ARBA00022807"/>
    </source>
</evidence>
<evidence type="ECO:0000259" key="4">
    <source>
        <dbReference type="Pfam" id="PF03543"/>
    </source>
</evidence>
<name>A0A3M3YXZ4_9PSED</name>
<reference evidence="5 6" key="1">
    <citation type="submission" date="2018-08" db="EMBL/GenBank/DDBJ databases">
        <title>Recombination of ecologically and evolutionarily significant loci maintains genetic cohesion in the Pseudomonas syringae species complex.</title>
        <authorList>
            <person name="Dillon M."/>
            <person name="Thakur S."/>
            <person name="Almeida R.N.D."/>
            <person name="Weir B.S."/>
            <person name="Guttman D.S."/>
        </authorList>
    </citation>
    <scope>NUCLEOTIDE SEQUENCE [LARGE SCALE GENOMIC DNA]</scope>
    <source>
        <strain evidence="5 6">ICMP 8902</strain>
    </source>
</reference>
<dbReference type="Gene3D" id="3.90.70.20">
    <property type="match status" value="1"/>
</dbReference>
<dbReference type="GO" id="GO:0006508">
    <property type="term" value="P:proteolysis"/>
    <property type="evidence" value="ECO:0007669"/>
    <property type="project" value="UniProtKB-KW"/>
</dbReference>
<organism evidence="5 6">
    <name type="scientific">Pseudomonas syringae pv. philadelphi</name>
    <dbReference type="NCBI Taxonomy" id="251706"/>
    <lineage>
        <taxon>Bacteria</taxon>
        <taxon>Pseudomonadati</taxon>
        <taxon>Pseudomonadota</taxon>
        <taxon>Gammaproteobacteria</taxon>
        <taxon>Pseudomonadales</taxon>
        <taxon>Pseudomonadaceae</taxon>
        <taxon>Pseudomonas</taxon>
    </lineage>
</organism>
<dbReference type="Pfam" id="PF03543">
    <property type="entry name" value="Peptidase_C58"/>
    <property type="match status" value="1"/>
</dbReference>
<evidence type="ECO:0000313" key="6">
    <source>
        <dbReference type="Proteomes" id="UP000279372"/>
    </source>
</evidence>
<protein>
    <recommendedName>
        <fullName evidence="4">Peptidase C58 YopT-type domain-containing protein</fullName>
    </recommendedName>
</protein>
<keyword evidence="1" id="KW-0645">Protease</keyword>
<dbReference type="AlphaFoldDB" id="A0A3M3YXZ4"/>
<keyword evidence="2" id="KW-0378">Hydrolase</keyword>
<dbReference type="CDD" id="cd20497">
    <property type="entry name" value="C58_YopT-like"/>
    <property type="match status" value="1"/>
</dbReference>
<dbReference type="Proteomes" id="UP000279372">
    <property type="component" value="Unassembled WGS sequence"/>
</dbReference>
<proteinExistence type="predicted"/>
<dbReference type="NCBIfam" id="TIGR01586">
    <property type="entry name" value="yopT_cys_prot"/>
    <property type="match status" value="1"/>
</dbReference>
<evidence type="ECO:0000256" key="1">
    <source>
        <dbReference type="ARBA" id="ARBA00022670"/>
    </source>
</evidence>
<dbReference type="InterPro" id="IPR038765">
    <property type="entry name" value="Papain-like_cys_pep_sf"/>
</dbReference>
<dbReference type="RefSeq" id="WP_122222534.1">
    <property type="nucleotide sequence ID" value="NZ_RBQB01000200.1"/>
</dbReference>
<sequence length="257" mass="27974">MKINMATPSLATLHYQENHAPQESSAPQPEYLQKSREVPLDLALRPRTRGIHPFLASKLGDKGCASSSEVSRGDHSNTQVDLEDFSVVSRHVNQNNICAGLSTEWLVMSNSGDAQSRMDHFDHGGEGQSNAAQRHHVYDSALTSAFSNNDEFPLLTAAIAVIENAGFSLSREPKIVYASGGSAQLSHTLASDVAQASRKHLLSLRFTTGEGHAIACSCEGSRLKLFDPHFGEFQSSRSAAPQMLKALIDHYNNNPNY</sequence>
<dbReference type="SUPFAM" id="SSF54001">
    <property type="entry name" value="Cysteine proteinases"/>
    <property type="match status" value="1"/>
</dbReference>